<dbReference type="InterPro" id="IPR039424">
    <property type="entry name" value="SBP_5"/>
</dbReference>
<dbReference type="PANTHER" id="PTHR30290:SF62">
    <property type="entry name" value="OLIGOPEPTIDE ABC TRANSPORTER, PERIPLASMIC OLIGOPEPTIDE-BINDING PROTEIN"/>
    <property type="match status" value="1"/>
</dbReference>
<dbReference type="Pfam" id="PF00496">
    <property type="entry name" value="SBP_bac_5"/>
    <property type="match status" value="1"/>
</dbReference>
<name>A0A927MVA8_9ACTN</name>
<dbReference type="Gene3D" id="3.10.105.10">
    <property type="entry name" value="Dipeptide-binding Protein, Domain 3"/>
    <property type="match status" value="1"/>
</dbReference>
<evidence type="ECO:0000313" key="5">
    <source>
        <dbReference type="Proteomes" id="UP000638648"/>
    </source>
</evidence>
<keyword evidence="5" id="KW-1185">Reference proteome</keyword>
<protein>
    <submittedName>
        <fullName evidence="4">Peptide/nickel transport system substrate-binding protein</fullName>
    </submittedName>
</protein>
<accession>A0A927MVA8</accession>
<feature type="domain" description="Solute-binding protein family 5" evidence="3">
    <location>
        <begin position="135"/>
        <end position="560"/>
    </location>
</feature>
<dbReference type="Gene3D" id="3.40.190.10">
    <property type="entry name" value="Periplasmic binding protein-like II"/>
    <property type="match status" value="1"/>
</dbReference>
<gene>
    <name evidence="4" type="ORF">HEB94_003909</name>
</gene>
<comment type="subcellular location">
    <subcellularLocation>
        <location evidence="1">Cell membrane</location>
        <topology evidence="1">Lipid-anchor</topology>
    </subcellularLocation>
</comment>
<sequence>MEGSGSGASTPTRRSVLNFAGSAVLLAASTAACDLLSTKPSAQGAEGADGRQNPAGTAPTAVKEAPDLAHKVRTGSLPPLRERLPVKPLVIEPTERIGTYGGTWHTGFLGPANSYWVNYTAGYEGLVRWDVQWQKVIPNVAESFEASPDGREFTFVLREGMKWSDGEPFTTADIEFSFEDGILDQQLFPLPMSFLTSGDGTPARLNVEDDRTFRVVFDEPSGLFLERLASQSYGTIFGDTAAYPRHYLEKSHPKYNPAVEEEARRLKYTAWTDLFFAQASYTSNPELPTLNAWRVTTPLGTSGRVIAERNPYYWKVDPDGKQLPYIDAIQYDVSSDVNAMLLKVTSGEYEFHFPGINTLENKPVIARSKDTCDCRVFDMTFTRMNWMVIALNLAHRDPVKREIFQNRDFRIGLSYAIDRPKLINAVFQRTGKPWQAAPRQESEFYDEELATQYTAYDLDQANSHLDAAGYRRDGDGARLGPDGAPISFFVDVATTDTQAIDALEIVRADWGRIGVGIEIRALERSLFYTRKEANQHDANVWGGDGGLKDAMLDPRWYFPSSSESNYAIPWATWFLSRGRNGERPPAPAQRQMELYWQLLSEPEENARKELFEQILQIAKEEFYVIGTVLPLSVYGVKTTNFHNAPEPMILSYLHPDPGPDRPEQFFIS</sequence>
<evidence type="ECO:0000256" key="1">
    <source>
        <dbReference type="ARBA" id="ARBA00004193"/>
    </source>
</evidence>
<proteinExistence type="predicted"/>
<dbReference type="InterPro" id="IPR000914">
    <property type="entry name" value="SBP_5_dom"/>
</dbReference>
<dbReference type="AlphaFoldDB" id="A0A927MVA8"/>
<dbReference type="GO" id="GO:0015833">
    <property type="term" value="P:peptide transport"/>
    <property type="evidence" value="ECO:0007669"/>
    <property type="project" value="TreeGrafter"/>
</dbReference>
<evidence type="ECO:0000256" key="2">
    <source>
        <dbReference type="SAM" id="MobiDB-lite"/>
    </source>
</evidence>
<evidence type="ECO:0000313" key="4">
    <source>
        <dbReference type="EMBL" id="MBE1607061.1"/>
    </source>
</evidence>
<evidence type="ECO:0000259" key="3">
    <source>
        <dbReference type="Pfam" id="PF00496"/>
    </source>
</evidence>
<dbReference type="EMBL" id="JADBEM010000001">
    <property type="protein sequence ID" value="MBE1607061.1"/>
    <property type="molecule type" value="Genomic_DNA"/>
</dbReference>
<feature type="region of interest" description="Disordered" evidence="2">
    <location>
        <begin position="41"/>
        <end position="76"/>
    </location>
</feature>
<dbReference type="PROSITE" id="PS01040">
    <property type="entry name" value="SBP_BACTERIAL_5"/>
    <property type="match status" value="1"/>
</dbReference>
<dbReference type="RefSeq" id="WP_192751066.1">
    <property type="nucleotide sequence ID" value="NZ_BAABJL010000151.1"/>
</dbReference>
<dbReference type="CDD" id="cd08500">
    <property type="entry name" value="PBP2_NikA_DppA_OppA_like_4"/>
    <property type="match status" value="1"/>
</dbReference>
<reference evidence="4" key="1">
    <citation type="submission" date="2020-10" db="EMBL/GenBank/DDBJ databases">
        <title>Sequencing the genomes of 1000 actinobacteria strains.</title>
        <authorList>
            <person name="Klenk H.-P."/>
        </authorList>
    </citation>
    <scope>NUCLEOTIDE SEQUENCE</scope>
    <source>
        <strain evidence="4">DSM 45354</strain>
    </source>
</reference>
<dbReference type="GO" id="GO:0005886">
    <property type="term" value="C:plasma membrane"/>
    <property type="evidence" value="ECO:0007669"/>
    <property type="project" value="UniProtKB-SubCell"/>
</dbReference>
<dbReference type="GO" id="GO:1904680">
    <property type="term" value="F:peptide transmembrane transporter activity"/>
    <property type="evidence" value="ECO:0007669"/>
    <property type="project" value="TreeGrafter"/>
</dbReference>
<dbReference type="SUPFAM" id="SSF53850">
    <property type="entry name" value="Periplasmic binding protein-like II"/>
    <property type="match status" value="1"/>
</dbReference>
<dbReference type="InterPro" id="IPR023765">
    <property type="entry name" value="SBP_5_CS"/>
</dbReference>
<dbReference type="Proteomes" id="UP000638648">
    <property type="component" value="Unassembled WGS sequence"/>
</dbReference>
<organism evidence="4 5">
    <name type="scientific">Actinopolymorpha pittospori</name>
    <dbReference type="NCBI Taxonomy" id="648752"/>
    <lineage>
        <taxon>Bacteria</taxon>
        <taxon>Bacillati</taxon>
        <taxon>Actinomycetota</taxon>
        <taxon>Actinomycetes</taxon>
        <taxon>Propionibacteriales</taxon>
        <taxon>Actinopolymorphaceae</taxon>
        <taxon>Actinopolymorpha</taxon>
    </lineage>
</organism>
<dbReference type="PANTHER" id="PTHR30290">
    <property type="entry name" value="PERIPLASMIC BINDING COMPONENT OF ABC TRANSPORTER"/>
    <property type="match status" value="1"/>
</dbReference>
<comment type="caution">
    <text evidence="4">The sequence shown here is derived from an EMBL/GenBank/DDBJ whole genome shotgun (WGS) entry which is preliminary data.</text>
</comment>